<evidence type="ECO:0000313" key="2">
    <source>
        <dbReference type="EMBL" id="ORX43870.1"/>
    </source>
</evidence>
<sequence length="87" mass="9617">MGLVFSHGLLIYCFLSLSSNHQRLPMICKKVHEKPHLRVMSHYFHEAVTTPASIEDALEPWLKAGVDLCIIASSLASQGSNLLLSIT</sequence>
<organism evidence="2 3">
    <name type="scientific">Hesseltinella vesiculosa</name>
    <dbReference type="NCBI Taxonomy" id="101127"/>
    <lineage>
        <taxon>Eukaryota</taxon>
        <taxon>Fungi</taxon>
        <taxon>Fungi incertae sedis</taxon>
        <taxon>Mucoromycota</taxon>
        <taxon>Mucoromycotina</taxon>
        <taxon>Mucoromycetes</taxon>
        <taxon>Mucorales</taxon>
        <taxon>Cunninghamellaceae</taxon>
        <taxon>Hesseltinella</taxon>
    </lineage>
</organism>
<reference evidence="2 3" key="1">
    <citation type="submission" date="2016-07" db="EMBL/GenBank/DDBJ databases">
        <title>Pervasive Adenine N6-methylation of Active Genes in Fungi.</title>
        <authorList>
            <consortium name="DOE Joint Genome Institute"/>
            <person name="Mondo S.J."/>
            <person name="Dannebaum R.O."/>
            <person name="Kuo R.C."/>
            <person name="Labutti K."/>
            <person name="Haridas S."/>
            <person name="Kuo A."/>
            <person name="Salamov A."/>
            <person name="Ahrendt S.R."/>
            <person name="Lipzen A."/>
            <person name="Sullivan W."/>
            <person name="Andreopoulos W.B."/>
            <person name="Clum A."/>
            <person name="Lindquist E."/>
            <person name="Daum C."/>
            <person name="Ramamoorthy G.K."/>
            <person name="Gryganskyi A."/>
            <person name="Culley D."/>
            <person name="Magnuson J.K."/>
            <person name="James T.Y."/>
            <person name="O'Malley M.A."/>
            <person name="Stajich J.E."/>
            <person name="Spatafora J.W."/>
            <person name="Visel A."/>
            <person name="Grigoriev I.V."/>
        </authorList>
    </citation>
    <scope>NUCLEOTIDE SEQUENCE [LARGE SCALE GENOMIC DNA]</scope>
    <source>
        <strain evidence="2 3">NRRL 3301</strain>
    </source>
</reference>
<accession>A0A1X2G3J6</accession>
<proteinExistence type="predicted"/>
<feature type="chain" id="PRO_5013072458" evidence="1">
    <location>
        <begin position="19"/>
        <end position="87"/>
    </location>
</feature>
<name>A0A1X2G3J6_9FUNG</name>
<feature type="signal peptide" evidence="1">
    <location>
        <begin position="1"/>
        <end position="18"/>
    </location>
</feature>
<keyword evidence="1" id="KW-0732">Signal</keyword>
<evidence type="ECO:0000256" key="1">
    <source>
        <dbReference type="SAM" id="SignalP"/>
    </source>
</evidence>
<evidence type="ECO:0000313" key="3">
    <source>
        <dbReference type="Proteomes" id="UP000242146"/>
    </source>
</evidence>
<comment type="caution">
    <text evidence="2">The sequence shown here is derived from an EMBL/GenBank/DDBJ whole genome shotgun (WGS) entry which is preliminary data.</text>
</comment>
<dbReference type="EMBL" id="MCGT01000052">
    <property type="protein sequence ID" value="ORX43870.1"/>
    <property type="molecule type" value="Genomic_DNA"/>
</dbReference>
<dbReference type="Proteomes" id="UP000242146">
    <property type="component" value="Unassembled WGS sequence"/>
</dbReference>
<dbReference type="AlphaFoldDB" id="A0A1X2G3J6"/>
<protein>
    <submittedName>
        <fullName evidence="2">Uncharacterized protein</fullName>
    </submittedName>
</protein>
<keyword evidence="3" id="KW-1185">Reference proteome</keyword>
<gene>
    <name evidence="2" type="ORF">DM01DRAFT_1196141</name>
</gene>